<dbReference type="Proteomes" id="UP000185511">
    <property type="component" value="Chromosome"/>
</dbReference>
<dbReference type="InterPro" id="IPR011089">
    <property type="entry name" value="GmrSD_C"/>
</dbReference>
<dbReference type="PANTHER" id="PTHR24094">
    <property type="entry name" value="SECRETED PROTEIN"/>
    <property type="match status" value="1"/>
</dbReference>
<dbReference type="KEGG" id="acad:UA74_11460"/>
<evidence type="ECO:0000313" key="3">
    <source>
        <dbReference type="EMBL" id="APU14352.1"/>
    </source>
</evidence>
<feature type="compositionally biased region" description="Low complexity" evidence="1">
    <location>
        <begin position="59"/>
        <end position="72"/>
    </location>
</feature>
<dbReference type="PANTHER" id="PTHR24094:SF15">
    <property type="entry name" value="AMP-DEPENDENT SYNTHETASE_LIGASE DOMAIN-CONTAINING PROTEIN-RELATED"/>
    <property type="match status" value="1"/>
</dbReference>
<dbReference type="EMBL" id="CP016076">
    <property type="protein sequence ID" value="APU14352.1"/>
    <property type="molecule type" value="Genomic_DNA"/>
</dbReference>
<dbReference type="Pfam" id="PF07510">
    <property type="entry name" value="GmrSD_C"/>
    <property type="match status" value="1"/>
</dbReference>
<organism evidence="3 4">
    <name type="scientific">Actinoalloteichus fjordicus</name>
    <dbReference type="NCBI Taxonomy" id="1612552"/>
    <lineage>
        <taxon>Bacteria</taxon>
        <taxon>Bacillati</taxon>
        <taxon>Actinomycetota</taxon>
        <taxon>Actinomycetes</taxon>
        <taxon>Pseudonocardiales</taxon>
        <taxon>Pseudonocardiaceae</taxon>
        <taxon>Actinoalloteichus</taxon>
    </lineage>
</organism>
<dbReference type="AlphaFoldDB" id="A0AAC9LB47"/>
<feature type="region of interest" description="Disordered" evidence="1">
    <location>
        <begin position="52"/>
        <end position="117"/>
    </location>
</feature>
<gene>
    <name evidence="3" type="ORF">UA74_11460</name>
</gene>
<feature type="region of interest" description="Disordered" evidence="1">
    <location>
        <begin position="1"/>
        <end position="22"/>
    </location>
</feature>
<accession>A0AAC9LB47</accession>
<sequence>MTHATRPHPALRDPERLHRRSPRGLSRLAAVLATASIALAGCSEIAADLSSALDEPAVSESAGQDAADAGGQDTEGGAGTGDSDAPRQLAELTVAPEGPMTGYSRERFPHWSSHGDNCNTREVVLERDGTDVVADDQCRPQSGTWISVYDDQEFTEAGDLDIDHTVPLAAAWRSGAADWDEDRREAFANDLDSPQLLAVSASSNRSKGDQTPADWLPPAESYHCVYAEDWIAVKHLYELTVTEDEAAALEGMLATC</sequence>
<evidence type="ECO:0000256" key="1">
    <source>
        <dbReference type="SAM" id="MobiDB-lite"/>
    </source>
</evidence>
<keyword evidence="4" id="KW-1185">Reference proteome</keyword>
<protein>
    <submittedName>
        <fullName evidence="3">DUF1524 family protein</fullName>
    </submittedName>
</protein>
<evidence type="ECO:0000313" key="4">
    <source>
        <dbReference type="Proteomes" id="UP000185511"/>
    </source>
</evidence>
<proteinExistence type="predicted"/>
<name>A0AAC9LB47_9PSEU</name>
<reference evidence="4" key="1">
    <citation type="submission" date="2016-06" db="EMBL/GenBank/DDBJ databases">
        <title>Complete genome sequence of Actinoalloteichus fjordicus DSM 46855 (=ADI127-17), type strain of the new species Actinoalloteichus fjordicus.</title>
        <authorList>
            <person name="Ruckert C."/>
            <person name="Nouioui I."/>
            <person name="Willmese J."/>
            <person name="van Wezel G."/>
            <person name="Klenk H.-P."/>
            <person name="Kalinowski J."/>
            <person name="Zotchev S.B."/>
        </authorList>
    </citation>
    <scope>NUCLEOTIDE SEQUENCE [LARGE SCALE GENOMIC DNA]</scope>
    <source>
        <strain evidence="4">ADI127-7</strain>
    </source>
</reference>
<feature type="domain" description="GmrSD restriction endonucleases C-terminal" evidence="2">
    <location>
        <begin position="153"/>
        <end position="249"/>
    </location>
</feature>
<dbReference type="RefSeq" id="WP_083683130.1">
    <property type="nucleotide sequence ID" value="NZ_CP016076.1"/>
</dbReference>
<evidence type="ECO:0000259" key="2">
    <source>
        <dbReference type="Pfam" id="PF07510"/>
    </source>
</evidence>